<reference evidence="1" key="1">
    <citation type="submission" date="2024-09" db="EMBL/GenBank/DDBJ databases">
        <title>Black Yeasts Isolated from many extreme environments.</title>
        <authorList>
            <person name="Coleine C."/>
            <person name="Stajich J.E."/>
            <person name="Selbmann L."/>
        </authorList>
    </citation>
    <scope>NUCLEOTIDE SEQUENCE</scope>
    <source>
        <strain evidence="1">CCFEE 5737</strain>
    </source>
</reference>
<gene>
    <name evidence="1" type="ORF">LTS18_001106</name>
</gene>
<accession>A0ACC3DFF4</accession>
<dbReference type="Proteomes" id="UP001186974">
    <property type="component" value="Unassembled WGS sequence"/>
</dbReference>
<dbReference type="EMBL" id="JAWDJW010005511">
    <property type="protein sequence ID" value="KAK3067476.1"/>
    <property type="molecule type" value="Genomic_DNA"/>
</dbReference>
<sequence>PAMADLLLHESSAGYALFKCLMGADVVGNRLKEVQERSTDLSYFGKQVELQSFAPFQGAAQALENANEISEGLCPPYLITVLEANLPVSALLMEEC</sequence>
<proteinExistence type="predicted"/>
<protein>
    <submittedName>
        <fullName evidence="1">Uncharacterized protein</fullName>
    </submittedName>
</protein>
<evidence type="ECO:0000313" key="2">
    <source>
        <dbReference type="Proteomes" id="UP001186974"/>
    </source>
</evidence>
<feature type="non-terminal residue" evidence="1">
    <location>
        <position position="1"/>
    </location>
</feature>
<evidence type="ECO:0000313" key="1">
    <source>
        <dbReference type="EMBL" id="KAK3067476.1"/>
    </source>
</evidence>
<organism evidence="1 2">
    <name type="scientific">Coniosporium uncinatum</name>
    <dbReference type="NCBI Taxonomy" id="93489"/>
    <lineage>
        <taxon>Eukaryota</taxon>
        <taxon>Fungi</taxon>
        <taxon>Dikarya</taxon>
        <taxon>Ascomycota</taxon>
        <taxon>Pezizomycotina</taxon>
        <taxon>Dothideomycetes</taxon>
        <taxon>Dothideomycetes incertae sedis</taxon>
        <taxon>Coniosporium</taxon>
    </lineage>
</organism>
<name>A0ACC3DFF4_9PEZI</name>
<keyword evidence="2" id="KW-1185">Reference proteome</keyword>
<comment type="caution">
    <text evidence="1">The sequence shown here is derived from an EMBL/GenBank/DDBJ whole genome shotgun (WGS) entry which is preliminary data.</text>
</comment>